<evidence type="ECO:0000256" key="3">
    <source>
        <dbReference type="PROSITE-ProRule" id="PRU01006"/>
    </source>
</evidence>
<gene>
    <name evidence="6" type="ORF">GSTENG00031796001</name>
</gene>
<feature type="non-terminal residue" evidence="6">
    <location>
        <position position="909"/>
    </location>
</feature>
<dbReference type="InterPro" id="IPR000547">
    <property type="entry name" value="Clathrin_H-chain/VPS_repeat"/>
</dbReference>
<protein>
    <submittedName>
        <fullName evidence="6">(spotted green pufferfish) hypothetical protein</fullName>
    </submittedName>
</protein>
<dbReference type="Gene3D" id="2.130.10.10">
    <property type="entry name" value="YVTN repeat-like/Quinoprotein amine dehydrogenase"/>
    <property type="match status" value="1"/>
</dbReference>
<dbReference type="InterPro" id="IPR015943">
    <property type="entry name" value="WD40/YVTN_repeat-like_dom_sf"/>
</dbReference>
<dbReference type="Pfam" id="PF23411">
    <property type="entry name" value="Beta-prop_Vps41"/>
    <property type="match status" value="1"/>
</dbReference>
<dbReference type="GO" id="GO:0009267">
    <property type="term" value="P:cellular response to starvation"/>
    <property type="evidence" value="ECO:0007669"/>
    <property type="project" value="TreeGrafter"/>
</dbReference>
<dbReference type="OrthoDB" id="244107at2759"/>
<feature type="region of interest" description="Disordered" evidence="4">
    <location>
        <begin position="694"/>
        <end position="713"/>
    </location>
</feature>
<sequence>NQDEDSEDEPKLKYERLANEVTEVLQKDAASCMTVHDKFLALGTHFGKVLLLDIQGNVTQRFEISSVKINQISLDESGEHIGVCSEDGKVQVFGLYTREGFHENFDCPIKVVALHPQFTRSNYKQFVTGGKKLLLYERNWLNRWKMSVVHEGEGSITNIKWRANLIAWANNVRVKIYDISSKQCITNVLRDNVQLRPDMYPCSLCWKDNTTLIIGWGTSIKICAVKERNPTEMRDLPSRYVEIVTAFDTEFFISGLAPLADQLVVLYFVKNSDHMDEEFRARPRLDIILPLHESYEEISSDALTVRNFRDNECRDYKLEHSEGESLFYIISPKDIVGARERDQDDHIDWLLEKKKYEVLFWVLWLLQILRLQTSDCACCRLCQEALMAADISFKNIKRHDVQKIGMAYINHLVEKGDYDTAARKCQKVLGKNMELWENEVYRFKTIGQLKAISQYLPRGDLRLKPAIYEMILYEFLKTDYEGFATLIREWPGDLYNNKVIVQAVNDHLQKDPLNRTLLTTLAELCTYDQRYDKALEIYLKLRHKDVYQLIHKHNLFTSIEDKIVLLMDFDKEKAVDMLLDNEDKISVDRVVEELADRPELLHAYLHELFKRDHHKGRKYHERQIGLYAEFDRPNLLPFLRDSTHCPLEKVRFSPNLLLSSRKCAALCFFLFLSGFRGVSAEELCRGDRLPAQQDGELQTGSADDHGGAGRCGQSHRICQRAGRPRAVGGPHLLFHRQTTYNEPLRPPLLSFACLYVIISPPAPSAFITGLLNNIGTHVDPILLIHRIKEGMEIPNLRDSLVKILQDYNLQILLREGCKKILVADSLSLLQKMHRTQMRGVRVDAVPRCHSESCHAAILPSVGSVVFMCLSWFLLTRLCFRHGEAFWGGHVSLQTHVSQGMSAVFRRIGT</sequence>
<dbReference type="SUPFAM" id="SSF50978">
    <property type="entry name" value="WD40 repeat-like"/>
    <property type="match status" value="1"/>
</dbReference>
<dbReference type="GO" id="GO:0030897">
    <property type="term" value="C:HOPS complex"/>
    <property type="evidence" value="ECO:0007669"/>
    <property type="project" value="TreeGrafter"/>
</dbReference>
<dbReference type="GO" id="GO:0016236">
    <property type="term" value="P:macroautophagy"/>
    <property type="evidence" value="ECO:0007669"/>
    <property type="project" value="TreeGrafter"/>
</dbReference>
<reference evidence="6" key="2">
    <citation type="submission" date="2004-02" db="EMBL/GenBank/DDBJ databases">
        <authorList>
            <consortium name="Genoscope"/>
            <consortium name="Whitehead Institute Centre for Genome Research"/>
        </authorList>
    </citation>
    <scope>NUCLEOTIDE SEQUENCE</scope>
</reference>
<dbReference type="GO" id="GO:0034058">
    <property type="term" value="P:endosomal vesicle fusion"/>
    <property type="evidence" value="ECO:0007669"/>
    <property type="project" value="TreeGrafter"/>
</dbReference>
<keyword evidence="1" id="KW-0813">Transport</keyword>
<evidence type="ECO:0000256" key="4">
    <source>
        <dbReference type="SAM" id="MobiDB-lite"/>
    </source>
</evidence>
<dbReference type="AlphaFoldDB" id="Q4RN03"/>
<dbReference type="GO" id="GO:0006623">
    <property type="term" value="P:protein targeting to vacuole"/>
    <property type="evidence" value="ECO:0007669"/>
    <property type="project" value="InterPro"/>
</dbReference>
<dbReference type="InterPro" id="IPR045111">
    <property type="entry name" value="Vps41/Vps8"/>
</dbReference>
<dbReference type="Pfam" id="PF23556">
    <property type="entry name" value="TPR_Vps41"/>
    <property type="match status" value="1"/>
</dbReference>
<keyword evidence="2" id="KW-0653">Protein transport</keyword>
<feature type="domain" description="Vps41 beta-propeller" evidence="5">
    <location>
        <begin position="12"/>
        <end position="340"/>
    </location>
</feature>
<dbReference type="GO" id="GO:0005770">
    <property type="term" value="C:late endosome"/>
    <property type="evidence" value="ECO:0007669"/>
    <property type="project" value="TreeGrafter"/>
</dbReference>
<dbReference type="EMBL" id="CAAE01015017">
    <property type="protein sequence ID" value="CAG10229.1"/>
    <property type="molecule type" value="Genomic_DNA"/>
</dbReference>
<dbReference type="InterPro" id="IPR057780">
    <property type="entry name" value="Beta-prop_Vps41"/>
</dbReference>
<dbReference type="InterPro" id="IPR036322">
    <property type="entry name" value="WD40_repeat_dom_sf"/>
</dbReference>
<evidence type="ECO:0000256" key="2">
    <source>
        <dbReference type="ARBA" id="ARBA00022927"/>
    </source>
</evidence>
<dbReference type="PANTHER" id="PTHR12616">
    <property type="entry name" value="VACUOLAR PROTEIN SORTING VPS41"/>
    <property type="match status" value="1"/>
</dbReference>
<dbReference type="KEGG" id="tng:GSTEN00031796G001"/>
<dbReference type="PROSITE" id="PS50236">
    <property type="entry name" value="CHCR"/>
    <property type="match status" value="1"/>
</dbReference>
<organism evidence="6">
    <name type="scientific">Tetraodon nigroviridis</name>
    <name type="common">Spotted green pufferfish</name>
    <name type="synonym">Chelonodon nigroviridis</name>
    <dbReference type="NCBI Taxonomy" id="99883"/>
    <lineage>
        <taxon>Eukaryota</taxon>
        <taxon>Metazoa</taxon>
        <taxon>Chordata</taxon>
        <taxon>Craniata</taxon>
        <taxon>Vertebrata</taxon>
        <taxon>Euteleostomi</taxon>
        <taxon>Actinopterygii</taxon>
        <taxon>Neopterygii</taxon>
        <taxon>Teleostei</taxon>
        <taxon>Neoteleostei</taxon>
        <taxon>Acanthomorphata</taxon>
        <taxon>Eupercaria</taxon>
        <taxon>Tetraodontiformes</taxon>
        <taxon>Tetradontoidea</taxon>
        <taxon>Tetraodontidae</taxon>
        <taxon>Tetraodon</taxon>
    </lineage>
</organism>
<comment type="caution">
    <text evidence="6">The sequence shown here is derived from an EMBL/GenBank/DDBJ whole genome shotgun (WGS) entry which is preliminary data.</text>
</comment>
<dbReference type="PANTHER" id="PTHR12616:SF1">
    <property type="entry name" value="VACUOLAR PROTEIN SORTING-ASSOCIATED PROTEIN 41 HOMOLOG"/>
    <property type="match status" value="1"/>
</dbReference>
<accession>Q4RN03</accession>
<evidence type="ECO:0000256" key="1">
    <source>
        <dbReference type="ARBA" id="ARBA00022448"/>
    </source>
</evidence>
<dbReference type="FunFam" id="2.130.10.10:FF:000107">
    <property type="entry name" value="Vacuolar protein sorting-associated protein 41 homolog"/>
    <property type="match status" value="1"/>
</dbReference>
<proteinExistence type="predicted"/>
<feature type="repeat" description="CHCR" evidence="3">
    <location>
        <begin position="575"/>
        <end position="650"/>
    </location>
</feature>
<evidence type="ECO:0000313" key="6">
    <source>
        <dbReference type="EMBL" id="CAG10229.1"/>
    </source>
</evidence>
<reference evidence="6" key="1">
    <citation type="journal article" date="2004" name="Nature">
        <title>Genome duplication in the teleost fish Tetraodon nigroviridis reveals the early vertebrate proto-karyotype.</title>
        <authorList>
            <person name="Jaillon O."/>
            <person name="Aury J.-M."/>
            <person name="Brunet F."/>
            <person name="Petit J.-L."/>
            <person name="Stange-Thomann N."/>
            <person name="Mauceli E."/>
            <person name="Bouneau L."/>
            <person name="Fischer C."/>
            <person name="Ozouf-Costaz C."/>
            <person name="Bernot A."/>
            <person name="Nicaud S."/>
            <person name="Jaffe D."/>
            <person name="Fisher S."/>
            <person name="Lutfalla G."/>
            <person name="Dossat C."/>
            <person name="Segurens B."/>
            <person name="Dasilva C."/>
            <person name="Salanoubat M."/>
            <person name="Levy M."/>
            <person name="Boudet N."/>
            <person name="Castellano S."/>
            <person name="Anthouard V."/>
            <person name="Jubin C."/>
            <person name="Castelli V."/>
            <person name="Katinka M."/>
            <person name="Vacherie B."/>
            <person name="Biemont C."/>
            <person name="Skalli Z."/>
            <person name="Cattolico L."/>
            <person name="Poulain J."/>
            <person name="De Berardinis V."/>
            <person name="Cruaud C."/>
            <person name="Duprat S."/>
            <person name="Brottier P."/>
            <person name="Coutanceau J.-P."/>
            <person name="Gouzy J."/>
            <person name="Parra G."/>
            <person name="Lardier G."/>
            <person name="Chapple C."/>
            <person name="McKernan K.J."/>
            <person name="McEwan P."/>
            <person name="Bosak S."/>
            <person name="Kellis M."/>
            <person name="Volff J.-N."/>
            <person name="Guigo R."/>
            <person name="Zody M.C."/>
            <person name="Mesirov J."/>
            <person name="Lindblad-Toh K."/>
            <person name="Birren B."/>
            <person name="Nusbaum C."/>
            <person name="Kahn D."/>
            <person name="Robinson-Rechavi M."/>
            <person name="Laudet V."/>
            <person name="Schachter V."/>
            <person name="Quetier F."/>
            <person name="Saurin W."/>
            <person name="Scarpelli C."/>
            <person name="Wincker P."/>
            <person name="Lander E.S."/>
            <person name="Weissenbach J."/>
            <person name="Roest Crollius H."/>
        </authorList>
    </citation>
    <scope>NUCLEOTIDE SEQUENCE [LARGE SCALE GENOMIC DNA]</scope>
</reference>
<name>Q4RN03_TETNG</name>
<evidence type="ECO:0000259" key="5">
    <source>
        <dbReference type="Pfam" id="PF23411"/>
    </source>
</evidence>